<comment type="caution">
    <text evidence="4">The sequence shown here is derived from an EMBL/GenBank/DDBJ whole genome shotgun (WGS) entry which is preliminary data.</text>
</comment>
<feature type="domain" description="J" evidence="3">
    <location>
        <begin position="208"/>
        <end position="272"/>
    </location>
</feature>
<dbReference type="InterPro" id="IPR001623">
    <property type="entry name" value="DnaJ_domain"/>
</dbReference>
<evidence type="ECO:0000313" key="4">
    <source>
        <dbReference type="EMBL" id="KAL1895656.1"/>
    </source>
</evidence>
<accession>A0ABR3Z4V0</accession>
<dbReference type="Pfam" id="PF00226">
    <property type="entry name" value="DnaJ"/>
    <property type="match status" value="1"/>
</dbReference>
<dbReference type="Proteomes" id="UP001583186">
    <property type="component" value="Unassembled WGS sequence"/>
</dbReference>
<dbReference type="CDD" id="cd06257">
    <property type="entry name" value="DnaJ"/>
    <property type="match status" value="2"/>
</dbReference>
<reference evidence="4 5" key="1">
    <citation type="journal article" date="2024" name="IMA Fungus">
        <title>IMA Genome - F19 : A genome assembly and annotation guide to empower mycologists, including annotated draft genome sequences of Ceratocystis pirilliformis, Diaporthe australafricana, Fusarium ophioides, Paecilomyces lecythidis, and Sporothrix stenoceras.</title>
        <authorList>
            <person name="Aylward J."/>
            <person name="Wilson A.M."/>
            <person name="Visagie C.M."/>
            <person name="Spraker J."/>
            <person name="Barnes I."/>
            <person name="Buitendag C."/>
            <person name="Ceriani C."/>
            <person name="Del Mar Angel L."/>
            <person name="du Plessis D."/>
            <person name="Fuchs T."/>
            <person name="Gasser K."/>
            <person name="Kramer D."/>
            <person name="Li W."/>
            <person name="Munsamy K."/>
            <person name="Piso A."/>
            <person name="Price J.L."/>
            <person name="Sonnekus B."/>
            <person name="Thomas C."/>
            <person name="van der Nest A."/>
            <person name="van Dijk A."/>
            <person name="van Heerden A."/>
            <person name="van Vuuren N."/>
            <person name="Yilmaz N."/>
            <person name="Duong T.A."/>
            <person name="van der Merwe N.A."/>
            <person name="Wingfield M.J."/>
            <person name="Wingfield B.D."/>
        </authorList>
    </citation>
    <scope>NUCLEOTIDE SEQUENCE [LARGE SCALE GENOMIC DNA]</scope>
    <source>
        <strain evidence="4 5">CMW 5346</strain>
    </source>
</reference>
<dbReference type="PANTHER" id="PTHR45090:SF4">
    <property type="entry name" value="J DOMAIN-CONTAINING PROTEIN"/>
    <property type="match status" value="1"/>
</dbReference>
<evidence type="ECO:0000313" key="5">
    <source>
        <dbReference type="Proteomes" id="UP001583186"/>
    </source>
</evidence>
<keyword evidence="2" id="KW-1133">Transmembrane helix</keyword>
<name>A0ABR3Z4V0_9PEZI</name>
<evidence type="ECO:0000256" key="1">
    <source>
        <dbReference type="SAM" id="MobiDB-lite"/>
    </source>
</evidence>
<dbReference type="InterPro" id="IPR053232">
    <property type="entry name" value="DnaJ_C/III_chloroplastic"/>
</dbReference>
<feature type="region of interest" description="Disordered" evidence="1">
    <location>
        <begin position="96"/>
        <end position="155"/>
    </location>
</feature>
<dbReference type="Gene3D" id="1.10.287.110">
    <property type="entry name" value="DnaJ domain"/>
    <property type="match status" value="2"/>
</dbReference>
<feature type="domain" description="J" evidence="3">
    <location>
        <begin position="8"/>
        <end position="76"/>
    </location>
</feature>
<feature type="compositionally biased region" description="Acidic residues" evidence="1">
    <location>
        <begin position="103"/>
        <end position="114"/>
    </location>
</feature>
<sequence>MPYSTEQTAYTFFGVSSTASPFEIQQAYDRAIRRYPPDRVWDRPMASVSKTGQQDAERWYAKISTPDARQAYDAMLAEKNKKNKLDLSFAVKAGPSMVKEMSEPETEPEGESIGEQDTIQDSRHDGEDDGDSGDDDDKKDSTPPPNKSTPITLASLDNATGSPYLYRSRTRTLCALAILWLGILIIVYGTPSTWPLYTQVSPFSSVPSPYATLGLPKDTSLTAVEIRAAYHRAVLSHHPDKCGGDANNIIEVTTAYETLSEPYSRCLYERAGLVQAWACAHLKAEEEVDVEAGVEKEPAAGSVGRPQTGQVAVFTSLHNLWQRVWHRLAKWLVRVAGCL</sequence>
<dbReference type="EMBL" id="JAWCUI010000026">
    <property type="protein sequence ID" value="KAL1895656.1"/>
    <property type="molecule type" value="Genomic_DNA"/>
</dbReference>
<evidence type="ECO:0000256" key="2">
    <source>
        <dbReference type="SAM" id="Phobius"/>
    </source>
</evidence>
<gene>
    <name evidence="4" type="primary">DPH4_1</name>
    <name evidence="4" type="ORF">Sste5346_005126</name>
</gene>
<dbReference type="PANTHER" id="PTHR45090">
    <property type="entry name" value="CHAPERONE PROTEIN DNAJ 20 CHLOROPLASTIC"/>
    <property type="match status" value="1"/>
</dbReference>
<organism evidence="4 5">
    <name type="scientific">Sporothrix stenoceras</name>
    <dbReference type="NCBI Taxonomy" id="5173"/>
    <lineage>
        <taxon>Eukaryota</taxon>
        <taxon>Fungi</taxon>
        <taxon>Dikarya</taxon>
        <taxon>Ascomycota</taxon>
        <taxon>Pezizomycotina</taxon>
        <taxon>Sordariomycetes</taxon>
        <taxon>Sordariomycetidae</taxon>
        <taxon>Ophiostomatales</taxon>
        <taxon>Ophiostomataceae</taxon>
        <taxon>Sporothrix</taxon>
    </lineage>
</organism>
<feature type="transmembrane region" description="Helical" evidence="2">
    <location>
        <begin position="173"/>
        <end position="197"/>
    </location>
</feature>
<keyword evidence="2" id="KW-0472">Membrane</keyword>
<dbReference type="SUPFAM" id="SSF46565">
    <property type="entry name" value="Chaperone J-domain"/>
    <property type="match status" value="2"/>
</dbReference>
<dbReference type="InterPro" id="IPR036869">
    <property type="entry name" value="J_dom_sf"/>
</dbReference>
<keyword evidence="2" id="KW-0812">Transmembrane</keyword>
<dbReference type="PROSITE" id="PS50076">
    <property type="entry name" value="DNAJ_2"/>
    <property type="match status" value="2"/>
</dbReference>
<proteinExistence type="predicted"/>
<protein>
    <submittedName>
        <fullName evidence="4">Diphthamide biosynthesis protein 4</fullName>
    </submittedName>
</protein>
<keyword evidence="5" id="KW-1185">Reference proteome</keyword>
<dbReference type="SMART" id="SM00271">
    <property type="entry name" value="DnaJ"/>
    <property type="match status" value="2"/>
</dbReference>
<evidence type="ECO:0000259" key="3">
    <source>
        <dbReference type="PROSITE" id="PS50076"/>
    </source>
</evidence>